<reference evidence="2" key="1">
    <citation type="submission" date="2019-11" db="EMBL/GenBank/DDBJ databases">
        <title>Complexity of the virome associated to tospovirus-transmitting thrips species.</title>
        <authorList>
            <person name="Chiapello M."/>
            <person name="Bosco L."/>
            <person name="Ciuffo M."/>
            <person name="Ottati S."/>
            <person name="Vallino M."/>
            <person name="Salem N."/>
            <person name="Rosa C."/>
            <person name="Tavella L."/>
            <person name="Turina M."/>
        </authorList>
    </citation>
    <scope>NUCLEOTIDE SEQUENCE</scope>
    <source>
        <strain evidence="2">ThassRNAV2</strain>
    </source>
</reference>
<dbReference type="EMBL" id="MN714665">
    <property type="protein sequence ID" value="QNM37800.1"/>
    <property type="molecule type" value="Genomic_RNA"/>
</dbReference>
<protein>
    <submittedName>
        <fullName evidence="2">Uncharacterized protein</fullName>
    </submittedName>
</protein>
<accession>A0A7G9IR68</accession>
<sequence length="1106" mass="123032">MADLAPLLVTSIRSMTRGSRSGGSAESLALLHHLEEGRNPAVDHAPRQEQPPERGTQLTLSRRTDSMSLFHQENEFAPLAARTRSTMRGVVCREGRIPERVKLSHQVSTRPTVTTSSPEFSHPVSQIQIQTPQIQHVCPSDSRTVALVAQERPAYLPTASKSKTCYVLLMTLLLMPGTVFMQQSDQHRRSVYDNDVSTTGVKFLLGHQKPVRVYSNATTVKFKTSFKADAVTAVHTLVTGAAGALIEYLESDQCHLVFVSLTRNECVHRYGVKEMVLRRFSELWAELNRRFPYIQDPYEEESLALLNKEPITGLDYLIRDGKRALCGQGGYAEQLRLVGQAQFNGTLPACRDRYYVDNDEIHNLFAKYRGWTKPKIRRAVLARAEIPEFTSPNPYYTFVARNFRKRRQVADGLRCQDFDYNGAFYLPERPPPPLSKLQLRFWRCYEQIAIRERWGLRLPFKNGTRAAADSVYSVGDGSRRKRSTCWGFLVAVSCPDIANSDKTRDALKALSNTVDIEEHQMHGLMEAVAGHNVVLGSVNDALKVYNASFTNLVQTVDTLGRYVGDLDRNIHHRFLSLEAGRALEQFTSAIFDYHERLLTTRGQLRAALTIASSSGVELVMSAAVHNLLGVAPETVYVSDVREIDEEIYASLTFIDTVTNEFNAAVPTTLDVCHHGYLYTAVLPSRVLCSADHCYDFSVHPDCEERHDAYLCRSTIPLTQVNAKLVSYFNPTCDSTPRSLSRDFVYFPAVAKFTCGGVTTKVSPGTVVQVGCGAVLTSDTFSHAFRCFSGVEDRCQITTTFSALTGNGVGIVFDGSDVLFPAYSKAVLGETEVEKYDYAALNSAIGGLTSTDKDLSTHVDDLLTAVAHLNQSAPGMKEDVNKLLAASRDYEHLIKALRADVDDHNSTIGAAVSDQARLQQLVATLNATSDEQLLAELRQLNLSALSTVHHKVSELERIKGNISFIEKDLRNKTAQLNGYVQEAQFARLVGVSPPFLNLTDVTHELNHITMNLTAQINEIQSQIKIVDLKNVSEIINGTSNTIAKVASLEDSFEQSRRAFYRRINNLGVAVTSSFPGWLGWVTFALVLLQHALVVLPKFIRGPFGYRR</sequence>
<name>A0A7G9IR68_9VIRU</name>
<feature type="transmembrane region" description="Helical" evidence="1">
    <location>
        <begin position="1076"/>
        <end position="1098"/>
    </location>
</feature>
<organism evidence="2">
    <name type="scientific">Frankliniella occidentalis associated negev-like virus 2</name>
    <dbReference type="NCBI Taxonomy" id="2767263"/>
    <lineage>
        <taxon>Viruses</taxon>
        <taxon>Riboviria</taxon>
        <taxon>Negevirus</taxon>
    </lineage>
</organism>
<evidence type="ECO:0000313" key="2">
    <source>
        <dbReference type="EMBL" id="QNM37800.1"/>
    </source>
</evidence>
<dbReference type="Gene3D" id="1.10.287.1490">
    <property type="match status" value="1"/>
</dbReference>
<keyword evidence="1" id="KW-0472">Membrane</keyword>
<keyword evidence="1" id="KW-1133">Transmembrane helix</keyword>
<proteinExistence type="predicted"/>
<evidence type="ECO:0000256" key="1">
    <source>
        <dbReference type="SAM" id="Phobius"/>
    </source>
</evidence>
<keyword evidence="1" id="KW-0812">Transmembrane</keyword>